<evidence type="ECO:0000313" key="2">
    <source>
        <dbReference type="Proteomes" id="UP000478052"/>
    </source>
</evidence>
<dbReference type="AlphaFoldDB" id="A0A6G0Z489"/>
<reference evidence="1 2" key="1">
    <citation type="submission" date="2019-08" db="EMBL/GenBank/DDBJ databases">
        <title>Whole genome of Aphis craccivora.</title>
        <authorList>
            <person name="Voronova N.V."/>
            <person name="Shulinski R.S."/>
            <person name="Bandarenka Y.V."/>
            <person name="Zhorov D.G."/>
            <person name="Warner D."/>
        </authorList>
    </citation>
    <scope>NUCLEOTIDE SEQUENCE [LARGE SCALE GENOMIC DNA]</scope>
    <source>
        <strain evidence="1">180601</strain>
        <tissue evidence="1">Whole Body</tissue>
    </source>
</reference>
<gene>
    <name evidence="1" type="ORF">FWK35_00003376</name>
</gene>
<name>A0A6G0Z489_APHCR</name>
<sequence>MHLLSPSYTHTAWKNFVHYFQ</sequence>
<protein>
    <submittedName>
        <fullName evidence="1">Uncharacterized protein</fullName>
    </submittedName>
</protein>
<accession>A0A6G0Z489</accession>
<proteinExistence type="predicted"/>
<dbReference type="EMBL" id="VUJU01001385">
    <property type="protein sequence ID" value="KAF0765508.1"/>
    <property type="molecule type" value="Genomic_DNA"/>
</dbReference>
<dbReference type="Proteomes" id="UP000478052">
    <property type="component" value="Unassembled WGS sequence"/>
</dbReference>
<keyword evidence="2" id="KW-1185">Reference proteome</keyword>
<evidence type="ECO:0000313" key="1">
    <source>
        <dbReference type="EMBL" id="KAF0765508.1"/>
    </source>
</evidence>
<organism evidence="1 2">
    <name type="scientific">Aphis craccivora</name>
    <name type="common">Cowpea aphid</name>
    <dbReference type="NCBI Taxonomy" id="307492"/>
    <lineage>
        <taxon>Eukaryota</taxon>
        <taxon>Metazoa</taxon>
        <taxon>Ecdysozoa</taxon>
        <taxon>Arthropoda</taxon>
        <taxon>Hexapoda</taxon>
        <taxon>Insecta</taxon>
        <taxon>Pterygota</taxon>
        <taxon>Neoptera</taxon>
        <taxon>Paraneoptera</taxon>
        <taxon>Hemiptera</taxon>
        <taxon>Sternorrhyncha</taxon>
        <taxon>Aphidomorpha</taxon>
        <taxon>Aphidoidea</taxon>
        <taxon>Aphididae</taxon>
        <taxon>Aphidini</taxon>
        <taxon>Aphis</taxon>
        <taxon>Aphis</taxon>
    </lineage>
</organism>
<comment type="caution">
    <text evidence="1">The sequence shown here is derived from an EMBL/GenBank/DDBJ whole genome shotgun (WGS) entry which is preliminary data.</text>
</comment>